<protein>
    <recommendedName>
        <fullName evidence="3">CdiI immunity protein domain-containing protein</fullName>
    </recommendedName>
</protein>
<evidence type="ECO:0000313" key="2">
    <source>
        <dbReference type="Proteomes" id="UP000184600"/>
    </source>
</evidence>
<accession>A0A1M7Z3J2</accession>
<sequence>MNLKEHTERICSLLEHSSYEEEAESIQDMYYKVEHLETNHAERISALENLISRCHPRWLGDYYIAGLSYQEWTNLIASFKKKLLKEIKRSRN</sequence>
<keyword evidence="2" id="KW-1185">Reference proteome</keyword>
<dbReference type="STRING" id="1117707.VQ7734_05016"/>
<gene>
    <name evidence="1" type="ORF">VQ7734_05016</name>
</gene>
<evidence type="ECO:0008006" key="3">
    <source>
        <dbReference type="Google" id="ProtNLM"/>
    </source>
</evidence>
<dbReference type="Proteomes" id="UP000184600">
    <property type="component" value="Unassembled WGS sequence"/>
</dbReference>
<dbReference type="RefSeq" id="WP_073586645.1">
    <property type="nucleotide sequence ID" value="NZ_AP024898.1"/>
</dbReference>
<reference evidence="2" key="1">
    <citation type="submission" date="2016-12" db="EMBL/GenBank/DDBJ databases">
        <authorList>
            <person name="Rodrigo-Torres L."/>
            <person name="Arahal R.D."/>
            <person name="Lucena T."/>
        </authorList>
    </citation>
    <scope>NUCLEOTIDE SEQUENCE [LARGE SCALE GENOMIC DNA]</scope>
</reference>
<name>A0A1M7Z3J2_9VIBR</name>
<dbReference type="OrthoDB" id="6556332at2"/>
<dbReference type="EMBL" id="FRFG01000108">
    <property type="protein sequence ID" value="SHO59236.1"/>
    <property type="molecule type" value="Genomic_DNA"/>
</dbReference>
<evidence type="ECO:0000313" key="1">
    <source>
        <dbReference type="EMBL" id="SHO59236.1"/>
    </source>
</evidence>
<dbReference type="AlphaFoldDB" id="A0A1M7Z3J2"/>
<proteinExistence type="predicted"/>
<organism evidence="1 2">
    <name type="scientific">Vibrio quintilis</name>
    <dbReference type="NCBI Taxonomy" id="1117707"/>
    <lineage>
        <taxon>Bacteria</taxon>
        <taxon>Pseudomonadati</taxon>
        <taxon>Pseudomonadota</taxon>
        <taxon>Gammaproteobacteria</taxon>
        <taxon>Vibrionales</taxon>
        <taxon>Vibrionaceae</taxon>
        <taxon>Vibrio</taxon>
    </lineage>
</organism>